<name>A0A059FXJ5_9PROT</name>
<gene>
    <name evidence="2" type="ORF">HHI_06109</name>
</gene>
<evidence type="ECO:0000313" key="2">
    <source>
        <dbReference type="EMBL" id="KCZ95221.1"/>
    </source>
</evidence>
<dbReference type="PATRIC" id="fig|1280951.3.peg.1233"/>
<feature type="compositionally biased region" description="Basic and acidic residues" evidence="1">
    <location>
        <begin position="7"/>
        <end position="16"/>
    </location>
</feature>
<accession>A0A059FXJ5</accession>
<comment type="caution">
    <text evidence="2">The sequence shown here is derived from an EMBL/GenBank/DDBJ whole genome shotgun (WGS) entry which is preliminary data.</text>
</comment>
<organism evidence="2 3">
    <name type="scientific">Hyphomonas hirschiana VP5</name>
    <dbReference type="NCBI Taxonomy" id="1280951"/>
    <lineage>
        <taxon>Bacteria</taxon>
        <taxon>Pseudomonadati</taxon>
        <taxon>Pseudomonadota</taxon>
        <taxon>Alphaproteobacteria</taxon>
        <taxon>Hyphomonadales</taxon>
        <taxon>Hyphomonadaceae</taxon>
        <taxon>Hyphomonas</taxon>
    </lineage>
</organism>
<dbReference type="AlphaFoldDB" id="A0A059FXJ5"/>
<evidence type="ECO:0000313" key="3">
    <source>
        <dbReference type="Proteomes" id="UP000025061"/>
    </source>
</evidence>
<sequence>MTADQAAAKEEERDPRGLSPLMMQPQRLRGQLIARLQQQDITGITPPDVPTIVSALLPQPVPLPASAWESASDPAAQGWFSAALPALQKACLGLDLAQITSDGAVQERFPLRLFSPTAWLLRLRYPLGPAIRTAEFIVDLEAPDGVQVVPLCGRSQEFHDRLAAYKVGSCGDADCVADFTRIFCTVLQGEEGMFMPCESRDELLSRFLGTPDGKLLDAITPWVRLTPPSGVSLPAIEVHIFHGPMLYGQNAYLASLILTLPRHGAPENVNVGIWMFDDEGLWPDKLPIVPARRDALTFAFYPLRSGQ</sequence>
<keyword evidence="3" id="KW-1185">Reference proteome</keyword>
<dbReference type="EMBL" id="ARYI01000004">
    <property type="protein sequence ID" value="KCZ95221.1"/>
    <property type="molecule type" value="Genomic_DNA"/>
</dbReference>
<evidence type="ECO:0000256" key="1">
    <source>
        <dbReference type="SAM" id="MobiDB-lite"/>
    </source>
</evidence>
<dbReference type="RefSeq" id="WP_011647430.1">
    <property type="nucleotide sequence ID" value="NZ_ARYI01000004.1"/>
</dbReference>
<dbReference type="Proteomes" id="UP000025061">
    <property type="component" value="Unassembled WGS sequence"/>
</dbReference>
<reference evidence="2 3" key="1">
    <citation type="submission" date="2013-04" db="EMBL/GenBank/DDBJ databases">
        <title>Hyphomonas hirschiana VP5 Genome Sequencing.</title>
        <authorList>
            <person name="Lai Q."/>
            <person name="Shao Z."/>
        </authorList>
    </citation>
    <scope>NUCLEOTIDE SEQUENCE [LARGE SCALE GENOMIC DNA]</scope>
    <source>
        <strain evidence="2 3">VP5</strain>
    </source>
</reference>
<proteinExistence type="predicted"/>
<protein>
    <submittedName>
        <fullName evidence="2">Uncharacterized protein</fullName>
    </submittedName>
</protein>
<feature type="region of interest" description="Disordered" evidence="1">
    <location>
        <begin position="1"/>
        <end position="22"/>
    </location>
</feature>